<dbReference type="RefSeq" id="XP_005713321.1">
    <property type="nucleotide sequence ID" value="XM_005713264.1"/>
</dbReference>
<dbReference type="PhylomeDB" id="R7Q6T5"/>
<dbReference type="PANTHER" id="PTHR12280:SF20">
    <property type="entry name" value="4'-PHOSPHOPANTETHEINE PHOSPHATASE"/>
    <property type="match status" value="1"/>
</dbReference>
<dbReference type="InterPro" id="IPR004567">
    <property type="entry name" value="Type_II_PanK"/>
</dbReference>
<dbReference type="EMBL" id="HG001648">
    <property type="protein sequence ID" value="CDF33518.1"/>
    <property type="molecule type" value="Genomic_DNA"/>
</dbReference>
<keyword evidence="5" id="KW-1185">Reference proteome</keyword>
<dbReference type="GeneID" id="17321033"/>
<dbReference type="GO" id="GO:0005634">
    <property type="term" value="C:nucleus"/>
    <property type="evidence" value="ECO:0007669"/>
    <property type="project" value="TreeGrafter"/>
</dbReference>
<sequence>MSCTVAGLNFLLTTVKEEPAPDFARKFVDTTRHPFPYLLVNIGSGVSIVKVTGHGQFERVSGSSLGGGTFWGLARMLLDCATFDDVIRLTHDGDNANVDMLVGDIYGGAYSNLGLDSSVIAASFGKATMLIDPPELPNFSATFRQQDIALSLLRMVSYNIGQIAYLNARVHNLDRIYFGGNFIRNHPYTIADIGTVGRDEGGEQAQGGLERARGDGDGCDLDGVEGRDLRLSGSVCAGGVEDGREEIGERGGQLMLDRERQS</sequence>
<dbReference type="Gene3D" id="3.30.420.40">
    <property type="match status" value="1"/>
</dbReference>
<dbReference type="Proteomes" id="UP000012073">
    <property type="component" value="Unassembled WGS sequence"/>
</dbReference>
<accession>R7Q6T5</accession>
<name>R7Q6T5_CHOCR</name>
<keyword evidence="3" id="KW-0173">Coenzyme A biosynthesis</keyword>
<dbReference type="GO" id="GO:0005524">
    <property type="term" value="F:ATP binding"/>
    <property type="evidence" value="ECO:0007669"/>
    <property type="project" value="UniProtKB-KW"/>
</dbReference>
<evidence type="ECO:0000256" key="2">
    <source>
        <dbReference type="ARBA" id="ARBA00022840"/>
    </source>
</evidence>
<dbReference type="OrthoDB" id="498611at2759"/>
<proteinExistence type="predicted"/>
<dbReference type="GO" id="GO:0015937">
    <property type="term" value="P:coenzyme A biosynthetic process"/>
    <property type="evidence" value="ECO:0007669"/>
    <property type="project" value="UniProtKB-KW"/>
</dbReference>
<evidence type="ECO:0000313" key="5">
    <source>
        <dbReference type="Proteomes" id="UP000012073"/>
    </source>
</evidence>
<organism evidence="4 5">
    <name type="scientific">Chondrus crispus</name>
    <name type="common">Carrageen Irish moss</name>
    <name type="synonym">Polymorpha crispa</name>
    <dbReference type="NCBI Taxonomy" id="2769"/>
    <lineage>
        <taxon>Eukaryota</taxon>
        <taxon>Rhodophyta</taxon>
        <taxon>Florideophyceae</taxon>
        <taxon>Rhodymeniophycidae</taxon>
        <taxon>Gigartinales</taxon>
        <taxon>Gigartinaceae</taxon>
        <taxon>Chondrus</taxon>
    </lineage>
</organism>
<dbReference type="Pfam" id="PF03630">
    <property type="entry name" value="Fumble"/>
    <property type="match status" value="1"/>
</dbReference>
<dbReference type="Gramene" id="CDF33518">
    <property type="protein sequence ID" value="CDF33518"/>
    <property type="gene ID" value="CHC_T00002103001"/>
</dbReference>
<dbReference type="InterPro" id="IPR043129">
    <property type="entry name" value="ATPase_NBD"/>
</dbReference>
<evidence type="ECO:0000256" key="3">
    <source>
        <dbReference type="ARBA" id="ARBA00022993"/>
    </source>
</evidence>
<protein>
    <recommendedName>
        <fullName evidence="6">Pantothenate kinase</fullName>
    </recommendedName>
</protein>
<dbReference type="GO" id="GO:0005829">
    <property type="term" value="C:cytosol"/>
    <property type="evidence" value="ECO:0007669"/>
    <property type="project" value="TreeGrafter"/>
</dbReference>
<dbReference type="AlphaFoldDB" id="R7Q6T5"/>
<dbReference type="KEGG" id="ccp:CHC_T00002103001"/>
<gene>
    <name evidence="4" type="ORF">CHC_T00002103001</name>
</gene>
<keyword evidence="2" id="KW-0067">ATP-binding</keyword>
<evidence type="ECO:0008006" key="6">
    <source>
        <dbReference type="Google" id="ProtNLM"/>
    </source>
</evidence>
<evidence type="ECO:0000313" key="4">
    <source>
        <dbReference type="EMBL" id="CDF33518.1"/>
    </source>
</evidence>
<evidence type="ECO:0000256" key="1">
    <source>
        <dbReference type="ARBA" id="ARBA00022741"/>
    </source>
</evidence>
<dbReference type="GO" id="GO:0004594">
    <property type="term" value="F:pantothenate kinase activity"/>
    <property type="evidence" value="ECO:0007669"/>
    <property type="project" value="TreeGrafter"/>
</dbReference>
<keyword evidence="1" id="KW-0547">Nucleotide-binding</keyword>
<dbReference type="SUPFAM" id="SSF53067">
    <property type="entry name" value="Actin-like ATPase domain"/>
    <property type="match status" value="1"/>
</dbReference>
<dbReference type="STRING" id="2769.R7Q6T5"/>
<dbReference type="PANTHER" id="PTHR12280">
    <property type="entry name" value="PANTOTHENATE KINASE"/>
    <property type="match status" value="1"/>
</dbReference>
<reference evidence="5" key="1">
    <citation type="journal article" date="2013" name="Proc. Natl. Acad. Sci. U.S.A.">
        <title>Genome structure and metabolic features in the red seaweed Chondrus crispus shed light on evolution of the Archaeplastida.</title>
        <authorList>
            <person name="Collen J."/>
            <person name="Porcel B."/>
            <person name="Carre W."/>
            <person name="Ball S.G."/>
            <person name="Chaparro C."/>
            <person name="Tonon T."/>
            <person name="Barbeyron T."/>
            <person name="Michel G."/>
            <person name="Noel B."/>
            <person name="Valentin K."/>
            <person name="Elias M."/>
            <person name="Artiguenave F."/>
            <person name="Arun A."/>
            <person name="Aury J.M."/>
            <person name="Barbosa-Neto J.F."/>
            <person name="Bothwell J.H."/>
            <person name="Bouget F.Y."/>
            <person name="Brillet L."/>
            <person name="Cabello-Hurtado F."/>
            <person name="Capella-Gutierrez S."/>
            <person name="Charrier B."/>
            <person name="Cladiere L."/>
            <person name="Cock J.M."/>
            <person name="Coelho S.M."/>
            <person name="Colleoni C."/>
            <person name="Czjzek M."/>
            <person name="Da Silva C."/>
            <person name="Delage L."/>
            <person name="Denoeud F."/>
            <person name="Deschamps P."/>
            <person name="Dittami S.M."/>
            <person name="Gabaldon T."/>
            <person name="Gachon C.M."/>
            <person name="Groisillier A."/>
            <person name="Herve C."/>
            <person name="Jabbari K."/>
            <person name="Katinka M."/>
            <person name="Kloareg B."/>
            <person name="Kowalczyk N."/>
            <person name="Labadie K."/>
            <person name="Leblanc C."/>
            <person name="Lopez P.J."/>
            <person name="McLachlan D.H."/>
            <person name="Meslet-Cladiere L."/>
            <person name="Moustafa A."/>
            <person name="Nehr Z."/>
            <person name="Nyvall Collen P."/>
            <person name="Panaud O."/>
            <person name="Partensky F."/>
            <person name="Poulain J."/>
            <person name="Rensing S.A."/>
            <person name="Rousvoal S."/>
            <person name="Samson G."/>
            <person name="Symeonidi A."/>
            <person name="Weissenbach J."/>
            <person name="Zambounis A."/>
            <person name="Wincker P."/>
            <person name="Boyen C."/>
        </authorList>
    </citation>
    <scope>NUCLEOTIDE SEQUENCE [LARGE SCALE GENOMIC DNA]</scope>
    <source>
        <strain evidence="5">cv. Stackhouse</strain>
    </source>
</reference>